<dbReference type="Pfam" id="PF00389">
    <property type="entry name" value="2-Hacid_dh"/>
    <property type="match status" value="1"/>
</dbReference>
<dbReference type="PROSITE" id="PS00670">
    <property type="entry name" value="D_2_HYDROXYACID_DH_2"/>
    <property type="match status" value="1"/>
</dbReference>
<dbReference type="AlphaFoldDB" id="A0A918RJK3"/>
<dbReference type="InterPro" id="IPR006140">
    <property type="entry name" value="D-isomer_DH_NAD-bd"/>
</dbReference>
<feature type="domain" description="D-isomer specific 2-hydroxyacid dehydrogenase catalytic" evidence="5">
    <location>
        <begin position="25"/>
        <end position="312"/>
    </location>
</feature>
<dbReference type="PROSITE" id="PS00671">
    <property type="entry name" value="D_2_HYDROXYACID_DH_3"/>
    <property type="match status" value="1"/>
</dbReference>
<evidence type="ECO:0000256" key="1">
    <source>
        <dbReference type="ARBA" id="ARBA00005854"/>
    </source>
</evidence>
<comment type="similarity">
    <text evidence="1 4">Belongs to the D-isomer specific 2-hydroxyacid dehydrogenase family.</text>
</comment>
<evidence type="ECO:0000256" key="2">
    <source>
        <dbReference type="ARBA" id="ARBA00023002"/>
    </source>
</evidence>
<dbReference type="GO" id="GO:0051287">
    <property type="term" value="F:NAD binding"/>
    <property type="evidence" value="ECO:0007669"/>
    <property type="project" value="InterPro"/>
</dbReference>
<dbReference type="GO" id="GO:0016616">
    <property type="term" value="F:oxidoreductase activity, acting on the CH-OH group of donors, NAD or NADP as acceptor"/>
    <property type="evidence" value="ECO:0007669"/>
    <property type="project" value="InterPro"/>
</dbReference>
<comment type="caution">
    <text evidence="7">The sequence shown here is derived from an EMBL/GenBank/DDBJ whole genome shotgun (WGS) entry which is preliminary data.</text>
</comment>
<keyword evidence="2 4" id="KW-0560">Oxidoreductase</keyword>
<dbReference type="InterPro" id="IPR006139">
    <property type="entry name" value="D-isomer_2_OHA_DH_cat_dom"/>
</dbReference>
<reference evidence="7" key="2">
    <citation type="submission" date="2020-09" db="EMBL/GenBank/DDBJ databases">
        <authorList>
            <person name="Sun Q."/>
            <person name="Kim S."/>
        </authorList>
    </citation>
    <scope>NUCLEOTIDE SEQUENCE</scope>
    <source>
        <strain evidence="7">KCTC 32422</strain>
    </source>
</reference>
<reference evidence="7" key="1">
    <citation type="journal article" date="2014" name="Int. J. Syst. Evol. Microbiol.">
        <title>Complete genome sequence of Corynebacterium casei LMG S-19264T (=DSM 44701T), isolated from a smear-ripened cheese.</title>
        <authorList>
            <consortium name="US DOE Joint Genome Institute (JGI-PGF)"/>
            <person name="Walter F."/>
            <person name="Albersmeier A."/>
            <person name="Kalinowski J."/>
            <person name="Ruckert C."/>
        </authorList>
    </citation>
    <scope>NUCLEOTIDE SEQUENCE</scope>
    <source>
        <strain evidence="7">KCTC 32422</strain>
    </source>
</reference>
<dbReference type="CDD" id="cd12175">
    <property type="entry name" value="2-Hacid_dh_11"/>
    <property type="match status" value="1"/>
</dbReference>
<protein>
    <submittedName>
        <fullName evidence="7">Glyoxylate reductase</fullName>
    </submittedName>
</protein>
<feature type="domain" description="D-isomer specific 2-hydroxyacid dehydrogenase NAD-binding" evidence="6">
    <location>
        <begin position="106"/>
        <end position="281"/>
    </location>
</feature>
<accession>A0A918RJK3</accession>
<dbReference type="PANTHER" id="PTHR43761">
    <property type="entry name" value="D-ISOMER SPECIFIC 2-HYDROXYACID DEHYDROGENASE FAMILY PROTEIN (AFU_ORTHOLOGUE AFUA_1G13630)"/>
    <property type="match status" value="1"/>
</dbReference>
<keyword evidence="8" id="KW-1185">Reference proteome</keyword>
<dbReference type="SUPFAM" id="SSF51735">
    <property type="entry name" value="NAD(P)-binding Rossmann-fold domains"/>
    <property type="match status" value="1"/>
</dbReference>
<dbReference type="Pfam" id="PF02826">
    <property type="entry name" value="2-Hacid_dh_C"/>
    <property type="match status" value="1"/>
</dbReference>
<evidence type="ECO:0000256" key="4">
    <source>
        <dbReference type="RuleBase" id="RU003719"/>
    </source>
</evidence>
<keyword evidence="3" id="KW-0520">NAD</keyword>
<sequence>MKAVLQYRASPGFAAIIEAARGAVPVAIVDEDDAAGFTCEIADAQVLLHVLKPVTAAMMDAGPDLKLIQKIGVGVNTIDLDAARARGIAVCNMPGTNSQAVAELTLGLMLGALRQLAYLDPLTRAGQGWHPDAALIDRVGEIGGRTVGFLGYGAIPQLLAPALIALGARVIYTARSPKADAPGEAVPLAELLAQSDILSLHAPLTAETQRIIDGPALAAMKQGAVLVNTARGGLVDEAALHAALVSGHLGAAGLDVFDAEPAHADNPLFALPNVLVTPHVAWITQETLRRSMVVAFENVRRIAAGEALLHRVA</sequence>
<dbReference type="PANTHER" id="PTHR43761:SF1">
    <property type="entry name" value="D-ISOMER SPECIFIC 2-HYDROXYACID DEHYDROGENASE CATALYTIC DOMAIN-CONTAINING PROTEIN-RELATED"/>
    <property type="match status" value="1"/>
</dbReference>
<evidence type="ECO:0000256" key="3">
    <source>
        <dbReference type="ARBA" id="ARBA00023027"/>
    </source>
</evidence>
<dbReference type="InterPro" id="IPR050418">
    <property type="entry name" value="D-iso_2-hydroxyacid_DH_PdxB"/>
</dbReference>
<organism evidence="7 8">
    <name type="scientific">Novosphingobium arvoryzae</name>
    <dbReference type="NCBI Taxonomy" id="1256514"/>
    <lineage>
        <taxon>Bacteria</taxon>
        <taxon>Pseudomonadati</taxon>
        <taxon>Pseudomonadota</taxon>
        <taxon>Alphaproteobacteria</taxon>
        <taxon>Sphingomonadales</taxon>
        <taxon>Sphingomonadaceae</taxon>
        <taxon>Novosphingobium</taxon>
    </lineage>
</organism>
<dbReference type="Proteomes" id="UP000634139">
    <property type="component" value="Unassembled WGS sequence"/>
</dbReference>
<dbReference type="InterPro" id="IPR036291">
    <property type="entry name" value="NAD(P)-bd_dom_sf"/>
</dbReference>
<proteinExistence type="inferred from homology"/>
<evidence type="ECO:0000259" key="6">
    <source>
        <dbReference type="Pfam" id="PF02826"/>
    </source>
</evidence>
<evidence type="ECO:0000259" key="5">
    <source>
        <dbReference type="Pfam" id="PF00389"/>
    </source>
</evidence>
<evidence type="ECO:0000313" key="7">
    <source>
        <dbReference type="EMBL" id="GHA01307.1"/>
    </source>
</evidence>
<dbReference type="InterPro" id="IPR029753">
    <property type="entry name" value="D-isomer_DH_CS"/>
</dbReference>
<dbReference type="RefSeq" id="WP_189541574.1">
    <property type="nucleotide sequence ID" value="NZ_BMZD01000005.1"/>
</dbReference>
<dbReference type="Gene3D" id="3.40.50.720">
    <property type="entry name" value="NAD(P)-binding Rossmann-like Domain"/>
    <property type="match status" value="2"/>
</dbReference>
<dbReference type="EMBL" id="BMZD01000005">
    <property type="protein sequence ID" value="GHA01307.1"/>
    <property type="molecule type" value="Genomic_DNA"/>
</dbReference>
<evidence type="ECO:0000313" key="8">
    <source>
        <dbReference type="Proteomes" id="UP000634139"/>
    </source>
</evidence>
<dbReference type="SUPFAM" id="SSF52283">
    <property type="entry name" value="Formate/glycerate dehydrogenase catalytic domain-like"/>
    <property type="match status" value="1"/>
</dbReference>
<gene>
    <name evidence="7" type="ORF">GCM10011617_22540</name>
</gene>
<name>A0A918RJK3_9SPHN</name>